<name>A0A2P6S243_ROSCH</name>
<reference evidence="1 2" key="1">
    <citation type="journal article" date="2018" name="Nat. Genet.">
        <title>The Rosa genome provides new insights in the design of modern roses.</title>
        <authorList>
            <person name="Bendahmane M."/>
        </authorList>
    </citation>
    <scope>NUCLEOTIDE SEQUENCE [LARGE SCALE GENOMIC DNA]</scope>
    <source>
        <strain evidence="2">cv. Old Blush</strain>
    </source>
</reference>
<protein>
    <submittedName>
        <fullName evidence="1">Uncharacterized protein</fullName>
    </submittedName>
</protein>
<dbReference type="AlphaFoldDB" id="A0A2P6S243"/>
<sequence>MMNSLTLPFPLNSILMSDFMRLFISSLSEILNFLAMELKNSLAYLESGMPPFTLSGGSSLST</sequence>
<accession>A0A2P6S243</accession>
<evidence type="ECO:0000313" key="2">
    <source>
        <dbReference type="Proteomes" id="UP000238479"/>
    </source>
</evidence>
<keyword evidence="2" id="KW-1185">Reference proteome</keyword>
<proteinExistence type="predicted"/>
<gene>
    <name evidence="1" type="ORF">RchiOBHm_Chr2g0158981</name>
</gene>
<dbReference type="Gramene" id="PRQ52764">
    <property type="protein sequence ID" value="PRQ52764"/>
    <property type="gene ID" value="RchiOBHm_Chr2g0158981"/>
</dbReference>
<evidence type="ECO:0000313" key="1">
    <source>
        <dbReference type="EMBL" id="PRQ52764.1"/>
    </source>
</evidence>
<dbReference type="Proteomes" id="UP000238479">
    <property type="component" value="Chromosome 2"/>
</dbReference>
<dbReference type="EMBL" id="PDCK01000040">
    <property type="protein sequence ID" value="PRQ52764.1"/>
    <property type="molecule type" value="Genomic_DNA"/>
</dbReference>
<organism evidence="1 2">
    <name type="scientific">Rosa chinensis</name>
    <name type="common">China rose</name>
    <dbReference type="NCBI Taxonomy" id="74649"/>
    <lineage>
        <taxon>Eukaryota</taxon>
        <taxon>Viridiplantae</taxon>
        <taxon>Streptophyta</taxon>
        <taxon>Embryophyta</taxon>
        <taxon>Tracheophyta</taxon>
        <taxon>Spermatophyta</taxon>
        <taxon>Magnoliopsida</taxon>
        <taxon>eudicotyledons</taxon>
        <taxon>Gunneridae</taxon>
        <taxon>Pentapetalae</taxon>
        <taxon>rosids</taxon>
        <taxon>fabids</taxon>
        <taxon>Rosales</taxon>
        <taxon>Rosaceae</taxon>
        <taxon>Rosoideae</taxon>
        <taxon>Rosoideae incertae sedis</taxon>
        <taxon>Rosa</taxon>
    </lineage>
</organism>
<comment type="caution">
    <text evidence="1">The sequence shown here is derived from an EMBL/GenBank/DDBJ whole genome shotgun (WGS) entry which is preliminary data.</text>
</comment>